<protein>
    <submittedName>
        <fullName evidence="1">Uncharacterized protein</fullName>
    </submittedName>
</protein>
<keyword evidence="2" id="KW-1185">Reference proteome</keyword>
<proteinExistence type="predicted"/>
<gene>
    <name evidence="1" type="ORF">D1O30_16435</name>
</gene>
<name>A0A3M9XSC4_9HYPH</name>
<comment type="caution">
    <text evidence="1">The sequence shown here is derived from an EMBL/GenBank/DDBJ whole genome shotgun (WGS) entry which is preliminary data.</text>
</comment>
<dbReference type="Proteomes" id="UP000268623">
    <property type="component" value="Unassembled WGS sequence"/>
</dbReference>
<evidence type="ECO:0000313" key="2">
    <source>
        <dbReference type="Proteomes" id="UP000268623"/>
    </source>
</evidence>
<dbReference type="EMBL" id="QWDD01000001">
    <property type="protein sequence ID" value="RNJ50934.1"/>
    <property type="molecule type" value="Genomic_DNA"/>
</dbReference>
<dbReference type="AlphaFoldDB" id="A0A3M9XSC4"/>
<evidence type="ECO:0000313" key="1">
    <source>
        <dbReference type="EMBL" id="RNJ50934.1"/>
    </source>
</evidence>
<sequence length="111" mass="12517">MQYILEGEDCVASDATEAMIAILCRLAENDPAFFESLATRVRGRTRNHLARSRVDVYPDRPDLARYVKQLAPGWFIGCNIANREKKKILRTACTLAGLTFGRDLRIKFANA</sequence>
<accession>A0A3M9XSC4</accession>
<organism evidence="1 2">
    <name type="scientific">Methylocystis hirsuta</name>
    <dbReference type="NCBI Taxonomy" id="369798"/>
    <lineage>
        <taxon>Bacteria</taxon>
        <taxon>Pseudomonadati</taxon>
        <taxon>Pseudomonadota</taxon>
        <taxon>Alphaproteobacteria</taxon>
        <taxon>Hyphomicrobiales</taxon>
        <taxon>Methylocystaceae</taxon>
        <taxon>Methylocystis</taxon>
    </lineage>
</organism>
<reference evidence="1 2" key="1">
    <citation type="submission" date="2018-08" db="EMBL/GenBank/DDBJ databases">
        <title>Genome sequence of Methylocystis hirsuta CSC1, a methanotroph able to accumulate PHAs.</title>
        <authorList>
            <person name="Bordel S."/>
            <person name="Rodriguez E."/>
            <person name="Gancedo J."/>
            <person name="Munoz R."/>
        </authorList>
    </citation>
    <scope>NUCLEOTIDE SEQUENCE [LARGE SCALE GENOMIC DNA]</scope>
    <source>
        <strain evidence="1 2">CSC1</strain>
    </source>
</reference>